<keyword evidence="1" id="KW-1133">Transmembrane helix</keyword>
<dbReference type="AlphaFoldDB" id="A2DJR9"/>
<keyword evidence="3" id="KW-1185">Reference proteome</keyword>
<dbReference type="KEGG" id="tva:5464798"/>
<reference evidence="2" key="1">
    <citation type="submission" date="2006-10" db="EMBL/GenBank/DDBJ databases">
        <authorList>
            <person name="Amadeo P."/>
            <person name="Zhao Q."/>
            <person name="Wortman J."/>
            <person name="Fraser-Liggett C."/>
            <person name="Carlton J."/>
        </authorList>
    </citation>
    <scope>NUCLEOTIDE SEQUENCE</scope>
    <source>
        <strain evidence="2">G3</strain>
    </source>
</reference>
<name>A2DJR9_TRIV3</name>
<sequence length="999" mass="112636">MDETSSTARSNIEFSLSLSTKYEGLIDIPLGTQIIDCMVSFFNYVDNYAPRMPFLFNFVSLVRMLQLIGGAFMAANNDIYDPNTLTYRAMSILTVAFHIVPVQYRLGNEYIILDVISGILFVFSTYLFVTAWMYKTTSKVPKISTDILSIYIAVGPFILLPISVQYIGQIISSLAVGRTQDIASIISCIIGILIVIPNFWILVKAYLITLTFRPCSFMSIEASPQWKFFLTTLVVTFVSSLTTYFPKWPSFAMICISAAGYVYCATTGFNGGNFVLELHQVMVLGGSFLGFILCVMNLYPLLSGKKWTEIFFVIFICIAVACYLLTQVFIRFRFKCDLVILDKFEESEDISVFGSLGKFRRVVGTGYTFCHPACINYSVFKATVVQWPESIDLWAEYAKFTAIYPELTSTLIYIGQNIASLNKKDSLSTIIMANIGYIMKTRETKITPQLTSKISKLSKVFNKAKNRLRNIWDLILQGSVAEINHAIKSANEAVEAADVEVSQLKSLYPNNRFVARQYAKFQGEINANAVEYKIWLDNVHQLQMGKQICSDIDHGLGVFVFPSLPEKIDDNDSSKMASMNEMDTIEELNDEQQAEEDANIEVLATLTRQIEKQKIPAIKCMYMSTVLGWFFTVFVPVLALIIYYGTFREDLNAPLVFMYGISYMRNLINMLAAFTAKFLFEELPDPKSPTEKVKDVIHLEDGFPLTGFGDDVRSREVLKYLAGQVSSTNSMMASLRSYKFGNPTLEEVRTNMFSSTIDFYFYTNKTQKYLLKSSVAQVAAMVATHIGLLIQDTDVTYDDARGSDYLTATNNNDDATEIMSTSLLECLKYILNQDASQKVWIISLMVVLIVVILAVWFIIFKLQYRKLKSNKTEIMNVIVTLPKTVISTVSASFNHLKKNFQSSTTDNVAEQNNEEMSRQEQNIIKVFSQITDGTDSTTSESWNLFNFTVIALCGCLSVGVVLYCFLKSSSTLVYSSQHVDNLYGCSGYLYSVFSHICIL</sequence>
<feature type="transmembrane region" description="Helical" evidence="1">
    <location>
        <begin position="769"/>
        <end position="790"/>
    </location>
</feature>
<evidence type="ECO:0000313" key="3">
    <source>
        <dbReference type="Proteomes" id="UP000001542"/>
    </source>
</evidence>
<dbReference type="OrthoDB" id="10624913at2759"/>
<proteinExistence type="predicted"/>
<feature type="transmembrane region" description="Helical" evidence="1">
    <location>
        <begin position="620"/>
        <end position="644"/>
    </location>
</feature>
<dbReference type="InParanoid" id="A2DJR9"/>
<feature type="transmembrane region" description="Helical" evidence="1">
    <location>
        <begin position="307"/>
        <end position="325"/>
    </location>
</feature>
<dbReference type="EMBL" id="DS113209">
    <property type="protein sequence ID" value="EAY19283.1"/>
    <property type="molecule type" value="Genomic_DNA"/>
</dbReference>
<feature type="transmembrane region" description="Helical" evidence="1">
    <location>
        <begin position="228"/>
        <end position="245"/>
    </location>
</feature>
<keyword evidence="1" id="KW-0812">Transmembrane</keyword>
<evidence type="ECO:0000313" key="2">
    <source>
        <dbReference type="EMBL" id="EAY19283.1"/>
    </source>
</evidence>
<feature type="transmembrane region" description="Helical" evidence="1">
    <location>
        <begin position="251"/>
        <end position="269"/>
    </location>
</feature>
<feature type="transmembrane region" description="Helical" evidence="1">
    <location>
        <begin position="874"/>
        <end position="893"/>
    </location>
</feature>
<accession>A2DJR9</accession>
<protein>
    <submittedName>
        <fullName evidence="2">Uncharacterized protein</fullName>
    </submittedName>
</protein>
<feature type="transmembrane region" description="Helical" evidence="1">
    <location>
        <begin position="281"/>
        <end position="301"/>
    </location>
</feature>
<reference evidence="2" key="2">
    <citation type="journal article" date="2007" name="Science">
        <title>Draft genome sequence of the sexually transmitted pathogen Trichomonas vaginalis.</title>
        <authorList>
            <person name="Carlton J.M."/>
            <person name="Hirt R.P."/>
            <person name="Silva J.C."/>
            <person name="Delcher A.L."/>
            <person name="Schatz M."/>
            <person name="Zhao Q."/>
            <person name="Wortman J.R."/>
            <person name="Bidwell S.L."/>
            <person name="Alsmark U.C.M."/>
            <person name="Besteiro S."/>
            <person name="Sicheritz-Ponten T."/>
            <person name="Noel C.J."/>
            <person name="Dacks J.B."/>
            <person name="Foster P.G."/>
            <person name="Simillion C."/>
            <person name="Van de Peer Y."/>
            <person name="Miranda-Saavedra D."/>
            <person name="Barton G.J."/>
            <person name="Westrop G.D."/>
            <person name="Mueller S."/>
            <person name="Dessi D."/>
            <person name="Fiori P.L."/>
            <person name="Ren Q."/>
            <person name="Paulsen I."/>
            <person name="Zhang H."/>
            <person name="Bastida-Corcuera F.D."/>
            <person name="Simoes-Barbosa A."/>
            <person name="Brown M.T."/>
            <person name="Hayes R.D."/>
            <person name="Mukherjee M."/>
            <person name="Okumura C.Y."/>
            <person name="Schneider R."/>
            <person name="Smith A.J."/>
            <person name="Vanacova S."/>
            <person name="Villalvazo M."/>
            <person name="Haas B.J."/>
            <person name="Pertea M."/>
            <person name="Feldblyum T.V."/>
            <person name="Utterback T.R."/>
            <person name="Shu C.L."/>
            <person name="Osoegawa K."/>
            <person name="de Jong P.J."/>
            <person name="Hrdy I."/>
            <person name="Horvathova L."/>
            <person name="Zubacova Z."/>
            <person name="Dolezal P."/>
            <person name="Malik S.B."/>
            <person name="Logsdon J.M. Jr."/>
            <person name="Henze K."/>
            <person name="Gupta A."/>
            <person name="Wang C.C."/>
            <person name="Dunne R.L."/>
            <person name="Upcroft J.A."/>
            <person name="Upcroft P."/>
            <person name="White O."/>
            <person name="Salzberg S.L."/>
            <person name="Tang P."/>
            <person name="Chiu C.-H."/>
            <person name="Lee Y.-S."/>
            <person name="Embley T.M."/>
            <person name="Coombs G.H."/>
            <person name="Mottram J.C."/>
            <person name="Tachezy J."/>
            <person name="Fraser-Liggett C.M."/>
            <person name="Johnson P.J."/>
        </authorList>
    </citation>
    <scope>NUCLEOTIDE SEQUENCE [LARGE SCALE GENOMIC DNA]</scope>
    <source>
        <strain evidence="2">G3</strain>
    </source>
</reference>
<feature type="transmembrane region" description="Helical" evidence="1">
    <location>
        <begin position="54"/>
        <end position="73"/>
    </location>
</feature>
<feature type="transmembrane region" description="Helical" evidence="1">
    <location>
        <begin position="944"/>
        <end position="966"/>
    </location>
</feature>
<feature type="transmembrane region" description="Helical" evidence="1">
    <location>
        <begin position="150"/>
        <end position="176"/>
    </location>
</feature>
<dbReference type="Proteomes" id="UP000001542">
    <property type="component" value="Unassembled WGS sequence"/>
</dbReference>
<organism evidence="2 3">
    <name type="scientific">Trichomonas vaginalis (strain ATCC PRA-98 / G3)</name>
    <dbReference type="NCBI Taxonomy" id="412133"/>
    <lineage>
        <taxon>Eukaryota</taxon>
        <taxon>Metamonada</taxon>
        <taxon>Parabasalia</taxon>
        <taxon>Trichomonadida</taxon>
        <taxon>Trichomonadidae</taxon>
        <taxon>Trichomonas</taxon>
    </lineage>
</organism>
<feature type="transmembrane region" description="Helical" evidence="1">
    <location>
        <begin position="85"/>
        <end position="104"/>
    </location>
</feature>
<feature type="transmembrane region" description="Helical" evidence="1">
    <location>
        <begin position="110"/>
        <end position="129"/>
    </location>
</feature>
<dbReference type="RefSeq" id="XP_001580269.1">
    <property type="nucleotide sequence ID" value="XM_001580219.1"/>
</dbReference>
<dbReference type="VEuPathDB" id="TrichDB:TVAGG3_0289970"/>
<gene>
    <name evidence="2" type="ORF">TVAG_451970</name>
</gene>
<dbReference type="VEuPathDB" id="TrichDB:TVAG_451970"/>
<feature type="transmembrane region" description="Helical" evidence="1">
    <location>
        <begin position="182"/>
        <end position="207"/>
    </location>
</feature>
<feature type="transmembrane region" description="Helical" evidence="1">
    <location>
        <begin position="839"/>
        <end position="862"/>
    </location>
</feature>
<keyword evidence="1" id="KW-0472">Membrane</keyword>
<evidence type="ECO:0000256" key="1">
    <source>
        <dbReference type="SAM" id="Phobius"/>
    </source>
</evidence>